<keyword evidence="3" id="KW-0732">Signal</keyword>
<keyword evidence="2" id="KW-0472">Membrane</keyword>
<dbReference type="EMBL" id="LBXL01000004">
    <property type="protein sequence ID" value="KKR30621.1"/>
    <property type="molecule type" value="Genomic_DNA"/>
</dbReference>
<accession>A0A0G0PZU7</accession>
<keyword evidence="2" id="KW-0812">Transmembrane</keyword>
<name>A0A0G0PZU7_9BACT</name>
<dbReference type="Proteomes" id="UP000034793">
    <property type="component" value="Unassembled WGS sequence"/>
</dbReference>
<feature type="signal peptide" evidence="3">
    <location>
        <begin position="1"/>
        <end position="24"/>
    </location>
</feature>
<feature type="transmembrane region" description="Helical" evidence="2">
    <location>
        <begin position="180"/>
        <end position="199"/>
    </location>
</feature>
<comment type="caution">
    <text evidence="4">The sequence shown here is derived from an EMBL/GenBank/DDBJ whole genome shotgun (WGS) entry which is preliminary data.</text>
</comment>
<organism evidence="4 5">
    <name type="scientific">Candidatus Woesebacteria bacterium GW2011_GWA1_39_8</name>
    <dbReference type="NCBI Taxonomy" id="1618552"/>
    <lineage>
        <taxon>Bacteria</taxon>
        <taxon>Candidatus Woeseibacteriota</taxon>
    </lineage>
</organism>
<keyword evidence="2" id="KW-1133">Transmembrane helix</keyword>
<sequence>MKKLCFLIFILAATLLFFAKTLKASEGVIEIVSTTDDVYRCWASSVRMQNQEFRIPFTCRNLIYPANDNVFNYVAWATPQNGGETIKLGALGLGRGEFRTKKAFANLFVTTERSKDVKTPQGTVVMRGNVESIEPFFQEGPTATPTPSTEGGEEELQQEEPEQPSELTTRQKFLLALRRAGVAALIALVALVGLIFVVTRSRG</sequence>
<protein>
    <submittedName>
        <fullName evidence="4">Uncharacterized protein</fullName>
    </submittedName>
</protein>
<evidence type="ECO:0000313" key="5">
    <source>
        <dbReference type="Proteomes" id="UP000034793"/>
    </source>
</evidence>
<reference evidence="4 5" key="1">
    <citation type="journal article" date="2015" name="Nature">
        <title>rRNA introns, odd ribosomes, and small enigmatic genomes across a large radiation of phyla.</title>
        <authorList>
            <person name="Brown C.T."/>
            <person name="Hug L.A."/>
            <person name="Thomas B.C."/>
            <person name="Sharon I."/>
            <person name="Castelle C.J."/>
            <person name="Singh A."/>
            <person name="Wilkins M.J."/>
            <person name="Williams K.H."/>
            <person name="Banfield J.F."/>
        </authorList>
    </citation>
    <scope>NUCLEOTIDE SEQUENCE [LARGE SCALE GENOMIC DNA]</scope>
</reference>
<feature type="compositionally biased region" description="Acidic residues" evidence="1">
    <location>
        <begin position="151"/>
        <end position="163"/>
    </location>
</feature>
<evidence type="ECO:0000256" key="3">
    <source>
        <dbReference type="SAM" id="SignalP"/>
    </source>
</evidence>
<evidence type="ECO:0000256" key="2">
    <source>
        <dbReference type="SAM" id="Phobius"/>
    </source>
</evidence>
<gene>
    <name evidence="4" type="ORF">UT61_C0004G0048</name>
</gene>
<feature type="region of interest" description="Disordered" evidence="1">
    <location>
        <begin position="135"/>
        <end position="167"/>
    </location>
</feature>
<dbReference type="AlphaFoldDB" id="A0A0G0PZU7"/>
<evidence type="ECO:0000313" key="4">
    <source>
        <dbReference type="EMBL" id="KKR30621.1"/>
    </source>
</evidence>
<feature type="compositionally biased region" description="Low complexity" evidence="1">
    <location>
        <begin position="139"/>
        <end position="150"/>
    </location>
</feature>
<feature type="chain" id="PRO_5002533991" evidence="3">
    <location>
        <begin position="25"/>
        <end position="203"/>
    </location>
</feature>
<proteinExistence type="predicted"/>
<evidence type="ECO:0000256" key="1">
    <source>
        <dbReference type="SAM" id="MobiDB-lite"/>
    </source>
</evidence>